<protein>
    <submittedName>
        <fullName evidence="1">Uncharacterized protein</fullName>
    </submittedName>
</protein>
<gene>
    <name evidence="1" type="ORF">RhiirA1_477675</name>
</gene>
<dbReference type="Proteomes" id="UP000232688">
    <property type="component" value="Unassembled WGS sequence"/>
</dbReference>
<evidence type="ECO:0000313" key="2">
    <source>
        <dbReference type="Proteomes" id="UP000232688"/>
    </source>
</evidence>
<organism evidence="1 2">
    <name type="scientific">Rhizophagus irregularis</name>
    <dbReference type="NCBI Taxonomy" id="588596"/>
    <lineage>
        <taxon>Eukaryota</taxon>
        <taxon>Fungi</taxon>
        <taxon>Fungi incertae sedis</taxon>
        <taxon>Mucoromycota</taxon>
        <taxon>Glomeromycotina</taxon>
        <taxon>Glomeromycetes</taxon>
        <taxon>Glomerales</taxon>
        <taxon>Glomeraceae</taxon>
        <taxon>Rhizophagus</taxon>
    </lineage>
</organism>
<comment type="caution">
    <text evidence="1">The sequence shown here is derived from an EMBL/GenBank/DDBJ whole genome shotgun (WGS) entry which is preliminary data.</text>
</comment>
<accession>A0A2N0QT81</accession>
<sequence>MVCSISLDEKQITMVRWTGQMFKFKFFANTVKQFGDMKIIFHIWLKFKWCNLSNNFLFKSALSNSHRKIEPEIMQRIMADIHIDKADEFSADEMERFWLNLQNIQQLIVTGNESFPDEMLGPASENVVMSNSMLDLLVEYYLVTYKTLEFQKPFREGHENLRIISVKMKQFSRCRIGSETFGLNMSARHVKNSLTYRMENWNIIWHSFDELQKIRALEELQKNFRKELRKSRESKLS</sequence>
<evidence type="ECO:0000313" key="1">
    <source>
        <dbReference type="EMBL" id="PKC54263.1"/>
    </source>
</evidence>
<dbReference type="AlphaFoldDB" id="A0A2N0QT81"/>
<reference evidence="1 2" key="1">
    <citation type="submission" date="2017-10" db="EMBL/GenBank/DDBJ databases">
        <title>Extensive intraspecific genome diversity in a model arbuscular mycorrhizal fungus.</title>
        <authorList>
            <person name="Chen E.C.H."/>
            <person name="Morin E."/>
            <person name="Baudet D."/>
            <person name="Noel J."/>
            <person name="Ndikumana S."/>
            <person name="Charron P."/>
            <person name="St-Onge C."/>
            <person name="Giorgi J."/>
            <person name="Grigoriev I.V."/>
            <person name="Roux C."/>
            <person name="Martin F.M."/>
            <person name="Corradi N."/>
        </authorList>
    </citation>
    <scope>NUCLEOTIDE SEQUENCE [LARGE SCALE GENOMIC DNA]</scope>
    <source>
        <strain evidence="1 2">A1</strain>
    </source>
</reference>
<dbReference type="VEuPathDB" id="FungiDB:FUN_009380"/>
<dbReference type="VEuPathDB" id="FungiDB:RhiirA1_477675"/>
<name>A0A2N0QT81_9GLOM</name>
<proteinExistence type="predicted"/>
<reference evidence="1 2" key="2">
    <citation type="submission" date="2017-10" db="EMBL/GenBank/DDBJ databases">
        <title>Genome analyses suggest a sexual origin of heterokaryosis in a supposedly ancient asexual fungus.</title>
        <authorList>
            <person name="Corradi N."/>
            <person name="Sedzielewska K."/>
            <person name="Noel J."/>
            <person name="Charron P."/>
            <person name="Farinelli L."/>
            <person name="Marton T."/>
            <person name="Kruger M."/>
            <person name="Pelin A."/>
            <person name="Brachmann A."/>
            <person name="Corradi N."/>
        </authorList>
    </citation>
    <scope>NUCLEOTIDE SEQUENCE [LARGE SCALE GENOMIC DNA]</scope>
    <source>
        <strain evidence="1 2">A1</strain>
    </source>
</reference>
<dbReference type="EMBL" id="LLXH01003413">
    <property type="protein sequence ID" value="PKC54263.1"/>
    <property type="molecule type" value="Genomic_DNA"/>
</dbReference>